<evidence type="ECO:0000313" key="2">
    <source>
        <dbReference type="Proteomes" id="UP000634308"/>
    </source>
</evidence>
<gene>
    <name evidence="1" type="ORF">GCM10008959_26050</name>
</gene>
<protein>
    <recommendedName>
        <fullName evidence="3">Transcriptional regulator</fullName>
    </recommendedName>
</protein>
<reference evidence="2" key="1">
    <citation type="journal article" date="2019" name="Int. J. Syst. Evol. Microbiol.">
        <title>The Global Catalogue of Microorganisms (GCM) 10K type strain sequencing project: providing services to taxonomists for standard genome sequencing and annotation.</title>
        <authorList>
            <consortium name="The Broad Institute Genomics Platform"/>
            <consortium name="The Broad Institute Genome Sequencing Center for Infectious Disease"/>
            <person name="Wu L."/>
            <person name="Ma J."/>
        </authorList>
    </citation>
    <scope>NUCLEOTIDE SEQUENCE [LARGE SCALE GENOMIC DNA]</scope>
    <source>
        <strain evidence="2">JCM 31404</strain>
    </source>
</reference>
<comment type="caution">
    <text evidence="1">The sequence shown here is derived from an EMBL/GenBank/DDBJ whole genome shotgun (WGS) entry which is preliminary data.</text>
</comment>
<evidence type="ECO:0000313" key="1">
    <source>
        <dbReference type="EMBL" id="GGR62794.1"/>
    </source>
</evidence>
<dbReference type="RefSeq" id="WP_189065428.1">
    <property type="nucleotide sequence ID" value="NZ_BMQM01000017.1"/>
</dbReference>
<name>A0ABQ2RUB0_9DEIO</name>
<sequence length="116" mass="12155">MTRPPLEQVIADHFEQHPSGHWTLTGDADEVVAALRAQAEAEARYRLMVAAWVAAEDRLRELDERGTHADWEAGNERLSAAEAAMYAAFSPDQARAALAQADAADGAGGAGAGGAG</sequence>
<accession>A0ABQ2RUB0</accession>
<dbReference type="Proteomes" id="UP000634308">
    <property type="component" value="Unassembled WGS sequence"/>
</dbReference>
<keyword evidence="2" id="KW-1185">Reference proteome</keyword>
<dbReference type="EMBL" id="BMQM01000017">
    <property type="protein sequence ID" value="GGR62794.1"/>
    <property type="molecule type" value="Genomic_DNA"/>
</dbReference>
<evidence type="ECO:0008006" key="3">
    <source>
        <dbReference type="Google" id="ProtNLM"/>
    </source>
</evidence>
<proteinExistence type="predicted"/>
<organism evidence="1 2">
    <name type="scientific">Deinococcus seoulensis</name>
    <dbReference type="NCBI Taxonomy" id="1837379"/>
    <lineage>
        <taxon>Bacteria</taxon>
        <taxon>Thermotogati</taxon>
        <taxon>Deinococcota</taxon>
        <taxon>Deinococci</taxon>
        <taxon>Deinococcales</taxon>
        <taxon>Deinococcaceae</taxon>
        <taxon>Deinococcus</taxon>
    </lineage>
</organism>